<dbReference type="AlphaFoldDB" id="A0A7T8GQ35"/>
<evidence type="ECO:0000313" key="2">
    <source>
        <dbReference type="Proteomes" id="UP000595437"/>
    </source>
</evidence>
<protein>
    <submittedName>
        <fullName evidence="1">Cappuccino</fullName>
    </submittedName>
</protein>
<accession>A0A7T8GQ35</accession>
<keyword evidence="2" id="KW-1185">Reference proteome</keyword>
<evidence type="ECO:0000313" key="1">
    <source>
        <dbReference type="EMBL" id="QQP35506.1"/>
    </source>
</evidence>
<proteinExistence type="predicted"/>
<organism evidence="1 2">
    <name type="scientific">Caligus rogercresseyi</name>
    <name type="common">Sea louse</name>
    <dbReference type="NCBI Taxonomy" id="217165"/>
    <lineage>
        <taxon>Eukaryota</taxon>
        <taxon>Metazoa</taxon>
        <taxon>Ecdysozoa</taxon>
        <taxon>Arthropoda</taxon>
        <taxon>Crustacea</taxon>
        <taxon>Multicrustacea</taxon>
        <taxon>Hexanauplia</taxon>
        <taxon>Copepoda</taxon>
        <taxon>Siphonostomatoida</taxon>
        <taxon>Caligidae</taxon>
        <taxon>Caligus</taxon>
    </lineage>
</organism>
<dbReference type="Proteomes" id="UP000595437">
    <property type="component" value="Chromosome 18"/>
</dbReference>
<gene>
    <name evidence="1" type="ORF">FKW44_023753</name>
</gene>
<dbReference type="InterPro" id="IPR042201">
    <property type="entry name" value="FH2_Formin_sf"/>
</dbReference>
<name>A0A7T8GQ35_CALRO</name>
<dbReference type="Gene3D" id="1.20.58.2220">
    <property type="entry name" value="Formin, FH2 domain"/>
    <property type="match status" value="1"/>
</dbReference>
<dbReference type="OrthoDB" id="427644at2759"/>
<dbReference type="EMBL" id="CP045907">
    <property type="protein sequence ID" value="QQP35506.1"/>
    <property type="molecule type" value="Genomic_DNA"/>
</dbReference>
<sequence>MTSFLSEASTALSDLDELISECSSKFDNTVKFYKFVPKAGDYKNIWKKEQLRIEKEWIKEARLKHRQKKESMKEGFVVVPKKPGGLKDRMIARKRRSGSNLQVQES</sequence>
<reference evidence="2" key="1">
    <citation type="submission" date="2021-01" db="EMBL/GenBank/DDBJ databases">
        <title>Caligus Genome Assembly.</title>
        <authorList>
            <person name="Gallardo-Escarate C."/>
        </authorList>
    </citation>
    <scope>NUCLEOTIDE SEQUENCE [LARGE SCALE GENOMIC DNA]</scope>
</reference>